<dbReference type="GO" id="GO:0000122">
    <property type="term" value="P:negative regulation of transcription by RNA polymerase II"/>
    <property type="evidence" value="ECO:0007669"/>
    <property type="project" value="TreeGrafter"/>
</dbReference>
<dbReference type="GO" id="GO:0006282">
    <property type="term" value="P:regulation of DNA repair"/>
    <property type="evidence" value="ECO:0007669"/>
    <property type="project" value="TreeGrafter"/>
</dbReference>
<dbReference type="InterPro" id="IPR050134">
    <property type="entry name" value="NAD-dep_sirtuin_deacylases"/>
</dbReference>
<dbReference type="GO" id="GO:0005634">
    <property type="term" value="C:nucleus"/>
    <property type="evidence" value="ECO:0007669"/>
    <property type="project" value="TreeGrafter"/>
</dbReference>
<protein>
    <submittedName>
        <fullName evidence="4">Hydrocephalus-inducing protein</fullName>
    </submittedName>
</protein>
<evidence type="ECO:0000256" key="3">
    <source>
        <dbReference type="SAM" id="MobiDB-lite"/>
    </source>
</evidence>
<dbReference type="PANTHER" id="PTHR11085">
    <property type="entry name" value="NAD-DEPENDENT PROTEIN DEACYLASE SIRTUIN-5, MITOCHONDRIAL-RELATED"/>
    <property type="match status" value="1"/>
</dbReference>
<comment type="subcellular location">
    <subcellularLocation>
        <location evidence="1">Mitochondrion</location>
    </subcellularLocation>
</comment>
<name>A0A5N5Q733_9AGAM</name>
<dbReference type="GO" id="GO:0070403">
    <property type="term" value="F:NAD+ binding"/>
    <property type="evidence" value="ECO:0007669"/>
    <property type="project" value="TreeGrafter"/>
</dbReference>
<evidence type="ECO:0000313" key="5">
    <source>
        <dbReference type="Proteomes" id="UP000383932"/>
    </source>
</evidence>
<dbReference type="EMBL" id="SSOP01000934">
    <property type="protein sequence ID" value="KAB5587610.1"/>
    <property type="molecule type" value="Genomic_DNA"/>
</dbReference>
<reference evidence="4 5" key="1">
    <citation type="journal article" date="2019" name="Fungal Biol. Biotechnol.">
        <title>Draft genome sequence of fastidious pathogen Ceratobasidium theobromae, which causes vascular-streak dieback in Theobroma cacao.</title>
        <authorList>
            <person name="Ali S.S."/>
            <person name="Asman A."/>
            <person name="Shao J."/>
            <person name="Firmansyah A.P."/>
            <person name="Susilo A.W."/>
            <person name="Rosmana A."/>
            <person name="McMahon P."/>
            <person name="Junaid M."/>
            <person name="Guest D."/>
            <person name="Kheng T.Y."/>
            <person name="Meinhardt L.W."/>
            <person name="Bailey B.A."/>
        </authorList>
    </citation>
    <scope>NUCLEOTIDE SEQUENCE [LARGE SCALE GENOMIC DNA]</scope>
    <source>
        <strain evidence="4 5">CT2</strain>
    </source>
</reference>
<proteinExistence type="predicted"/>
<dbReference type="InterPro" id="IPR029035">
    <property type="entry name" value="DHS-like_NAD/FAD-binding_dom"/>
</dbReference>
<sequence>MNMAQNIVSSSTCPSDRLRPINPRKHPSRFSEIVSAIARTESMIILSGDVALSNAGLLPLDTSIPVPNDQADTRRVTLSNLLRDCDPSTVRPEEVPASKLALLNSAMAYRRILARKAKSNTFLDFLKRMSDEDRLMFCVTTSFDGLEAESATGLADKVIMLRGDNRVLRCCSRGCETMSIDETMLLDMAMSNLGTVLCPGCSKKNVKTAKARRTGNDATRALRPAVQDSITQSMMLSDEVALLHQAAATCQLLLIVGAPPRSAELLQLARDLASAIHEAYGAVILIDTEAIQGSNQYEHIDIHLQCDIQEGISQVLQEMDLLPVNPNATTSHQADDSDLWFNAINNEIPRQVVPQESTYLGPAHFCYRRVDENHLEEAAIKEHPLDEGQSSEEDDFPFYEACIVFNMFSRDLSPPSVSQAKDDFVCFNCWDHSKKGLYPHFVRPVARDKIESVDLPWPRLALVVYYIEQFWPQAKHICTAIGSLWKQMGWQVRNHTAKKVALV</sequence>
<dbReference type="PANTHER" id="PTHR11085:SF15">
    <property type="entry name" value="NAD-DEPENDENT HISTONE DEACETYLASE HST4"/>
    <property type="match status" value="1"/>
</dbReference>
<dbReference type="GO" id="GO:0005739">
    <property type="term" value="C:mitochondrion"/>
    <property type="evidence" value="ECO:0007669"/>
    <property type="project" value="UniProtKB-SubCell"/>
</dbReference>
<accession>A0A5N5Q733</accession>
<dbReference type="Gene3D" id="3.40.50.1220">
    <property type="entry name" value="TPP-binding domain"/>
    <property type="match status" value="1"/>
</dbReference>
<keyword evidence="5" id="KW-1185">Reference proteome</keyword>
<gene>
    <name evidence="4" type="ORF">CTheo_8951</name>
</gene>
<evidence type="ECO:0000256" key="2">
    <source>
        <dbReference type="ARBA" id="ARBA00023128"/>
    </source>
</evidence>
<dbReference type="AlphaFoldDB" id="A0A5N5Q733"/>
<feature type="region of interest" description="Disordered" evidence="3">
    <location>
        <begin position="1"/>
        <end position="25"/>
    </location>
</feature>
<dbReference type="Proteomes" id="UP000383932">
    <property type="component" value="Unassembled WGS sequence"/>
</dbReference>
<comment type="caution">
    <text evidence="4">The sequence shown here is derived from an EMBL/GenBank/DDBJ whole genome shotgun (WGS) entry which is preliminary data.</text>
</comment>
<dbReference type="SUPFAM" id="SSF52467">
    <property type="entry name" value="DHS-like NAD/FAD-binding domain"/>
    <property type="match status" value="1"/>
</dbReference>
<dbReference type="GO" id="GO:0031934">
    <property type="term" value="C:mating-type region heterochromatin"/>
    <property type="evidence" value="ECO:0007669"/>
    <property type="project" value="TreeGrafter"/>
</dbReference>
<evidence type="ECO:0000313" key="4">
    <source>
        <dbReference type="EMBL" id="KAB5587610.1"/>
    </source>
</evidence>
<evidence type="ECO:0000256" key="1">
    <source>
        <dbReference type="ARBA" id="ARBA00004173"/>
    </source>
</evidence>
<feature type="compositionally biased region" description="Polar residues" evidence="3">
    <location>
        <begin position="1"/>
        <end position="14"/>
    </location>
</feature>
<dbReference type="GO" id="GO:1990414">
    <property type="term" value="P:replication-born double-strand break repair via sister chromatid exchange"/>
    <property type="evidence" value="ECO:0007669"/>
    <property type="project" value="TreeGrafter"/>
</dbReference>
<dbReference type="GO" id="GO:0031508">
    <property type="term" value="P:pericentric heterochromatin formation"/>
    <property type="evidence" value="ECO:0007669"/>
    <property type="project" value="TreeGrafter"/>
</dbReference>
<keyword evidence="2" id="KW-0496">Mitochondrion</keyword>
<dbReference type="GO" id="GO:0017136">
    <property type="term" value="F:histone deacetylase activity, NAD-dependent"/>
    <property type="evidence" value="ECO:0007669"/>
    <property type="project" value="TreeGrafter"/>
</dbReference>
<dbReference type="OrthoDB" id="3136122at2759"/>
<organism evidence="4 5">
    <name type="scientific">Ceratobasidium theobromae</name>
    <dbReference type="NCBI Taxonomy" id="1582974"/>
    <lineage>
        <taxon>Eukaryota</taxon>
        <taxon>Fungi</taxon>
        <taxon>Dikarya</taxon>
        <taxon>Basidiomycota</taxon>
        <taxon>Agaricomycotina</taxon>
        <taxon>Agaricomycetes</taxon>
        <taxon>Cantharellales</taxon>
        <taxon>Ceratobasidiaceae</taxon>
        <taxon>Ceratobasidium</taxon>
    </lineage>
</organism>